<keyword evidence="3" id="KW-1185">Reference proteome</keyword>
<dbReference type="AlphaFoldDB" id="A0A7D3Y383"/>
<evidence type="ECO:0000313" key="2">
    <source>
        <dbReference type="EMBL" id="QKG83445.1"/>
    </source>
</evidence>
<dbReference type="EMBL" id="CP048104">
    <property type="protein sequence ID" value="QKG83445.1"/>
    <property type="molecule type" value="Genomic_DNA"/>
</dbReference>
<evidence type="ECO:0000256" key="1">
    <source>
        <dbReference type="SAM" id="MobiDB-lite"/>
    </source>
</evidence>
<feature type="compositionally biased region" description="Basic and acidic residues" evidence="1">
    <location>
        <begin position="375"/>
        <end position="444"/>
    </location>
</feature>
<dbReference type="Proteomes" id="UP000503088">
    <property type="component" value="Chromosome"/>
</dbReference>
<feature type="compositionally biased region" description="Basic and acidic residues" evidence="1">
    <location>
        <begin position="451"/>
        <end position="472"/>
    </location>
</feature>
<evidence type="ECO:0000313" key="3">
    <source>
        <dbReference type="Proteomes" id="UP000503088"/>
    </source>
</evidence>
<protein>
    <submittedName>
        <fullName evidence="2">Uncharacterized protein</fullName>
    </submittedName>
</protein>
<dbReference type="RefSeq" id="WP_173220192.1">
    <property type="nucleotide sequence ID" value="NZ_CP048104.1"/>
</dbReference>
<dbReference type="SUPFAM" id="SSF56112">
    <property type="entry name" value="Protein kinase-like (PK-like)"/>
    <property type="match status" value="1"/>
</dbReference>
<feature type="compositionally biased region" description="Basic and acidic residues" evidence="1">
    <location>
        <begin position="234"/>
        <end position="368"/>
    </location>
</feature>
<feature type="region of interest" description="Disordered" evidence="1">
    <location>
        <begin position="234"/>
        <end position="472"/>
    </location>
</feature>
<accession>A0A7D3Y383</accession>
<dbReference type="InterPro" id="IPR011009">
    <property type="entry name" value="Kinase-like_dom_sf"/>
</dbReference>
<gene>
    <name evidence="2" type="ORF">GXN76_02455</name>
</gene>
<sequence>MPFFTVGNLYQNTYRVESVEPFFEGELAIATSGGKKYYLQYTRLQKPAPPRAIQQYLSLKDHPLILPYIQVFSEERSLVFIRPYVSFQCRLDQRIKAEKPEEDQILDWVKSLFPVEGVLKDKPLRMYTLLHPSNIGITESGKLQVIYCGVEGRTVPGAVFDWGNLLYMLFTCSVLDEPLRKMPGDSSFSKSLERFIQKSFNRHSGYVSSQLDSYLKRRDAKGLFEGWFKRSTEEKSAEEREQTRTAAKKSERRAEEERLERERQEAEAAQEESERRARAEAERLERERQEAEAKAQEESERRARADAERLERERQEAEAKAQEESERRARADAERLERERQEAEAKAQEESERRARADAERLERERQEAAAAQEESERRARAEAERLERERQEAEAAQEESERRARAEAERLERERQEAEAKAQEESERRARAEAERLERERQEAAAAQEESERRARAEAERLERERQEWKRHEEEQERIAAQFQEYVQHVFHRQS</sequence>
<name>A0A7D3Y383_9BACL</name>
<reference evidence="2 3" key="1">
    <citation type="submission" date="2020-01" db="EMBL/GenBank/DDBJ databases">
        <authorList>
            <person name="Gulvik C.A."/>
            <person name="Batra D.G."/>
        </authorList>
    </citation>
    <scope>NUCLEOTIDE SEQUENCE [LARGE SCALE GENOMIC DNA]</scope>
    <source>
        <strain evidence="2 3">W9323</strain>
    </source>
</reference>
<proteinExistence type="predicted"/>
<organism evidence="2 3">
    <name type="scientific">Kroppenstedtia pulmonis</name>
    <dbReference type="NCBI Taxonomy" id="1380685"/>
    <lineage>
        <taxon>Bacteria</taxon>
        <taxon>Bacillati</taxon>
        <taxon>Bacillota</taxon>
        <taxon>Bacilli</taxon>
        <taxon>Bacillales</taxon>
        <taxon>Thermoactinomycetaceae</taxon>
        <taxon>Kroppenstedtia</taxon>
    </lineage>
</organism>
<dbReference type="KEGG" id="kpul:GXN76_02455"/>